<dbReference type="Pfam" id="PF00356">
    <property type="entry name" value="LacI"/>
    <property type="match status" value="1"/>
</dbReference>
<name>A0A3N9P110_9BACL</name>
<reference evidence="6 7" key="1">
    <citation type="submission" date="2018-11" db="EMBL/GenBank/DDBJ databases">
        <title>Genome sequence of strain 7197.</title>
        <authorList>
            <person name="Gao J."/>
            <person name="Sun J."/>
        </authorList>
    </citation>
    <scope>NUCLEOTIDE SEQUENCE [LARGE SCALE GENOMIC DNA]</scope>
    <source>
        <strain evidence="6 7">7197</strain>
    </source>
</reference>
<evidence type="ECO:0000256" key="2">
    <source>
        <dbReference type="ARBA" id="ARBA00023015"/>
    </source>
</evidence>
<dbReference type="RefSeq" id="WP_124696795.1">
    <property type="nucleotide sequence ID" value="NZ_JBHUFE010000005.1"/>
</dbReference>
<proteinExistence type="predicted"/>
<gene>
    <name evidence="6" type="ORF">EH198_17475</name>
</gene>
<keyword evidence="3" id="KW-0238">DNA-binding</keyword>
<protein>
    <submittedName>
        <fullName evidence="6">LacI family transcriptional regulator</fullName>
    </submittedName>
</protein>
<dbReference type="Pfam" id="PF00532">
    <property type="entry name" value="Peripla_BP_1"/>
    <property type="match status" value="1"/>
</dbReference>
<dbReference type="PANTHER" id="PTHR30146:SF148">
    <property type="entry name" value="HTH-TYPE TRANSCRIPTIONAL REPRESSOR PURR-RELATED"/>
    <property type="match status" value="1"/>
</dbReference>
<comment type="caution">
    <text evidence="6">The sequence shown here is derived from an EMBL/GenBank/DDBJ whole genome shotgun (WGS) entry which is preliminary data.</text>
</comment>
<accession>A0A3N9P110</accession>
<feature type="domain" description="HTH lacI-type" evidence="5">
    <location>
        <begin position="3"/>
        <end position="57"/>
    </location>
</feature>
<evidence type="ECO:0000259" key="5">
    <source>
        <dbReference type="PROSITE" id="PS50932"/>
    </source>
</evidence>
<evidence type="ECO:0000313" key="7">
    <source>
        <dbReference type="Proteomes" id="UP000282529"/>
    </source>
</evidence>
<keyword evidence="7" id="KW-1185">Reference proteome</keyword>
<organism evidence="6 7">
    <name type="scientific">Paenibacillus rhizophilus</name>
    <dbReference type="NCBI Taxonomy" id="1850366"/>
    <lineage>
        <taxon>Bacteria</taxon>
        <taxon>Bacillati</taxon>
        <taxon>Bacillota</taxon>
        <taxon>Bacilli</taxon>
        <taxon>Bacillales</taxon>
        <taxon>Paenibacillaceae</taxon>
        <taxon>Paenibacillus</taxon>
    </lineage>
</organism>
<dbReference type="PROSITE" id="PS00356">
    <property type="entry name" value="HTH_LACI_1"/>
    <property type="match status" value="1"/>
</dbReference>
<dbReference type="Gene3D" id="1.10.260.40">
    <property type="entry name" value="lambda repressor-like DNA-binding domains"/>
    <property type="match status" value="1"/>
</dbReference>
<dbReference type="SUPFAM" id="SSF53822">
    <property type="entry name" value="Periplasmic binding protein-like I"/>
    <property type="match status" value="1"/>
</dbReference>
<dbReference type="Proteomes" id="UP000282529">
    <property type="component" value="Unassembled WGS sequence"/>
</dbReference>
<dbReference type="CDD" id="cd06267">
    <property type="entry name" value="PBP1_LacI_sugar_binding-like"/>
    <property type="match status" value="1"/>
</dbReference>
<dbReference type="CDD" id="cd01392">
    <property type="entry name" value="HTH_LacI"/>
    <property type="match status" value="1"/>
</dbReference>
<dbReference type="EMBL" id="RQPI01000011">
    <property type="protein sequence ID" value="RQW09873.1"/>
    <property type="molecule type" value="Genomic_DNA"/>
</dbReference>
<dbReference type="PANTHER" id="PTHR30146">
    <property type="entry name" value="LACI-RELATED TRANSCRIPTIONAL REPRESSOR"/>
    <property type="match status" value="1"/>
</dbReference>
<dbReference type="Gene3D" id="3.40.50.2300">
    <property type="match status" value="2"/>
</dbReference>
<keyword evidence="2" id="KW-0805">Transcription regulation</keyword>
<dbReference type="SMART" id="SM00354">
    <property type="entry name" value="HTH_LACI"/>
    <property type="match status" value="1"/>
</dbReference>
<dbReference type="OrthoDB" id="9796186at2"/>
<evidence type="ECO:0000256" key="4">
    <source>
        <dbReference type="ARBA" id="ARBA00023163"/>
    </source>
</evidence>
<dbReference type="AlphaFoldDB" id="A0A3N9P110"/>
<keyword evidence="4" id="KW-0804">Transcription</keyword>
<evidence type="ECO:0000256" key="3">
    <source>
        <dbReference type="ARBA" id="ARBA00023125"/>
    </source>
</evidence>
<dbReference type="GO" id="GO:0000976">
    <property type="term" value="F:transcription cis-regulatory region binding"/>
    <property type="evidence" value="ECO:0007669"/>
    <property type="project" value="TreeGrafter"/>
</dbReference>
<dbReference type="InterPro" id="IPR028082">
    <property type="entry name" value="Peripla_BP_I"/>
</dbReference>
<evidence type="ECO:0000313" key="6">
    <source>
        <dbReference type="EMBL" id="RQW09873.1"/>
    </source>
</evidence>
<dbReference type="InterPro" id="IPR000843">
    <property type="entry name" value="HTH_LacI"/>
</dbReference>
<sequence>MKATLKEVAKLAGVSTATVSNVINETKYVSDEVKKQVFAAMKELSYVPNDVAKSLRVKESRLIGLMISDITNPFFSLVVRGIEDTLAKEGYNVLLCNTDSNIDKEKEYLKVLLGKRIDGLIVSSSGDTEQFFREMADIDVPLVFLNRCPAPLISDVVTTDNVKGAYLATEHLIGHGYRRIGIITGPLCISTGRDRLKGFKQAMNEYGLEVDNKLIKEGLFNVQSGYSLIKDFMSESVKPEAVFISNNFMTLGAYHYFHDAGISVPGDLAVVGFDDPDWARIANPPLTAIRQPDYEQGERVAQLIMQRIKTGNQSEPQEIYLNPSLIARKSCGC</sequence>
<dbReference type="GO" id="GO:0003700">
    <property type="term" value="F:DNA-binding transcription factor activity"/>
    <property type="evidence" value="ECO:0007669"/>
    <property type="project" value="TreeGrafter"/>
</dbReference>
<dbReference type="PRINTS" id="PR00036">
    <property type="entry name" value="HTHLACI"/>
</dbReference>
<dbReference type="SUPFAM" id="SSF47413">
    <property type="entry name" value="lambda repressor-like DNA-binding domains"/>
    <property type="match status" value="1"/>
</dbReference>
<keyword evidence="1" id="KW-0678">Repressor</keyword>
<evidence type="ECO:0000256" key="1">
    <source>
        <dbReference type="ARBA" id="ARBA00022491"/>
    </source>
</evidence>
<dbReference type="InterPro" id="IPR010982">
    <property type="entry name" value="Lambda_DNA-bd_dom_sf"/>
</dbReference>
<dbReference type="InterPro" id="IPR001761">
    <property type="entry name" value="Peripla_BP/Lac1_sug-bd_dom"/>
</dbReference>
<dbReference type="PROSITE" id="PS50932">
    <property type="entry name" value="HTH_LACI_2"/>
    <property type="match status" value="1"/>
</dbReference>